<sequence>MPLYKSRLQEHKTRSNTGGKSGIAKWPPGINVVQAMMTSGRFRELTIVDGDRSALYANSEEIFEVEKQLDIYHSLTPSIEELEEEFKKHDTSPDGNFTFLGSVMAPEAEPYVDAFRLGYTLLSQEVYKGQQHILHVIEQSKSNLEQFYQVRIDFTNPIHLRLSILAKIRKQLFEWNKSNSMGVGQSPVRCGIQALLNDIDTEHESLIEKLREYSLPIWAEAKGIHPTALHEELEAIWMGVDDAIDFSALPEQHRKSLLSQIAQIAEKPLGRKLLLSTGRLAHGEKSLGYSPSEYDERGLACGVLNLASLYLPVWPRPEDLSFKGQTFAGNVHVAEQVHSMRQIKVKPQLAPHFQWNFKPPTETVHLYMPEMDYSKLWGFKATEDEDPQFALYPPFLHLANSLFAINDYAENPQVPVPARHVRMLDFENTLRGEYSLPKRKGIPIWAGEPNPDYVKNGLPPLKHYYWNRLRRKIHLPHFQEQMGMKVSRPEEISDFNSLYQVVIHAILRSGESVPEELSFSYVPEASKPKPDWTDDIKLKEFLLKNKRHVLSKYWEESMVASLKDEHDLDLELESPTAIIVGGEDEALPSNVVLINKLKEFLKDDSEELVDKLGASLFNSGKKEDAKSKEKDDKSKVKDSASSIGDEAKDLILPTEITEILSIVTNVIDAVKDSFVFIKDVVSDIAEIITEWDSLSAEDIIEKVFDRVKQLVETVKSILSATNEVLKIFGIASTGLATAIPALGIVISIIEIARRGFTLAQSIRNYVLMYRQHHKLFEKMKDDLIISKLLNADNEVDEQLLRSLRVQENFDEFFDSMKINRRASSIKRTLDEAGELDVCEELEAINRERIIKECIFIATNVVRVAANITTLAGVSAPVGIGLQIGASAVEGGMYLVRFGVQKFRDAGWGNQDMTTRAIHLHRLDVIKEVGRMIGSFDGKSELRADVIEAYVRATGTTLYKLSKAKNNEKRVLMVYNGMKERFW</sequence>
<dbReference type="RefSeq" id="WP_309942989.1">
    <property type="nucleotide sequence ID" value="NZ_AP025307.1"/>
</dbReference>
<proteinExistence type="predicted"/>
<feature type="region of interest" description="Disordered" evidence="1">
    <location>
        <begin position="1"/>
        <end position="21"/>
    </location>
</feature>
<evidence type="ECO:0000313" key="4">
    <source>
        <dbReference type="Proteomes" id="UP001185092"/>
    </source>
</evidence>
<evidence type="ECO:0000256" key="2">
    <source>
        <dbReference type="SAM" id="Phobius"/>
    </source>
</evidence>
<feature type="transmembrane region" description="Helical" evidence="2">
    <location>
        <begin position="727"/>
        <end position="749"/>
    </location>
</feature>
<evidence type="ECO:0000256" key="1">
    <source>
        <dbReference type="SAM" id="MobiDB-lite"/>
    </source>
</evidence>
<dbReference type="AlphaFoldDB" id="A0AAE3XTT0"/>
<organism evidence="3 4">
    <name type="scientific">Aureibacter tunicatorum</name>
    <dbReference type="NCBI Taxonomy" id="866807"/>
    <lineage>
        <taxon>Bacteria</taxon>
        <taxon>Pseudomonadati</taxon>
        <taxon>Bacteroidota</taxon>
        <taxon>Cytophagia</taxon>
        <taxon>Cytophagales</taxon>
        <taxon>Persicobacteraceae</taxon>
        <taxon>Aureibacter</taxon>
    </lineage>
</organism>
<accession>A0AAE3XTT0</accession>
<gene>
    <name evidence="3" type="ORF">HNQ88_004931</name>
</gene>
<keyword evidence="2" id="KW-0472">Membrane</keyword>
<dbReference type="EMBL" id="JAVDQD010000012">
    <property type="protein sequence ID" value="MDR6241844.1"/>
    <property type="molecule type" value="Genomic_DNA"/>
</dbReference>
<comment type="caution">
    <text evidence="3">The sequence shown here is derived from an EMBL/GenBank/DDBJ whole genome shotgun (WGS) entry which is preliminary data.</text>
</comment>
<dbReference type="Proteomes" id="UP001185092">
    <property type="component" value="Unassembled WGS sequence"/>
</dbReference>
<keyword evidence="2" id="KW-1133">Transmembrane helix</keyword>
<reference evidence="3" key="1">
    <citation type="submission" date="2023-07" db="EMBL/GenBank/DDBJ databases">
        <title>Genomic Encyclopedia of Type Strains, Phase IV (KMG-IV): sequencing the most valuable type-strain genomes for metagenomic binning, comparative biology and taxonomic classification.</title>
        <authorList>
            <person name="Goeker M."/>
        </authorList>
    </citation>
    <scope>NUCLEOTIDE SEQUENCE</scope>
    <source>
        <strain evidence="3">DSM 26174</strain>
    </source>
</reference>
<keyword evidence="2" id="KW-0812">Transmembrane</keyword>
<name>A0AAE3XTT0_9BACT</name>
<keyword evidence="4" id="KW-1185">Reference proteome</keyword>
<evidence type="ECO:0000313" key="3">
    <source>
        <dbReference type="EMBL" id="MDR6241844.1"/>
    </source>
</evidence>
<protein>
    <submittedName>
        <fullName evidence="3">Uncharacterized protein</fullName>
    </submittedName>
</protein>